<gene>
    <name evidence="3" type="ORF">MTE01_26420</name>
</gene>
<evidence type="ECO:0000259" key="2">
    <source>
        <dbReference type="SMART" id="SM00736"/>
    </source>
</evidence>
<dbReference type="Proteomes" id="UP000319525">
    <property type="component" value="Unassembled WGS sequence"/>
</dbReference>
<feature type="domain" description="Dystroglycan-type cadherin-like" evidence="2">
    <location>
        <begin position="730"/>
        <end position="816"/>
    </location>
</feature>
<accession>A0A4Y3QPK1</accession>
<dbReference type="InterPro" id="IPR051200">
    <property type="entry name" value="Host-pathogen_enzymatic-act"/>
</dbReference>
<keyword evidence="1" id="KW-0812">Transmembrane</keyword>
<dbReference type="GO" id="GO:0005509">
    <property type="term" value="F:calcium ion binding"/>
    <property type="evidence" value="ECO:0007669"/>
    <property type="project" value="InterPro"/>
</dbReference>
<dbReference type="EMBL" id="BJML01000009">
    <property type="protein sequence ID" value="GEB46697.1"/>
    <property type="molecule type" value="Genomic_DNA"/>
</dbReference>
<feature type="transmembrane region" description="Helical" evidence="1">
    <location>
        <begin position="834"/>
        <end position="863"/>
    </location>
</feature>
<sequence>MAVSTDGAAAYTANFDDQTVSRITNLTAATPSVVSIPLGVGPRSVAVSPGGDVVFTANPDANTVSRITNLTAATPTVTSIALGESPYSVAVSPDGSTVYTANVRTSTVSRITNLTAATPTVTSIAVGRGVMSLVVSPDGATVYTADGRDNAVSRITNLTSANPTVAHIPIGSSVDAVAVSPDGATLYAVSPATLHRMTNLTAVTPTVSSIPIGVQATSLAVSPDGTTVYTANPFLNTSTQITNPTSATPTVTSIGVGRYPQSVAVSPDGSAFYTADYSDNAVSRVSLTAAPAFTAAAPPAATAGSAYSYTFTASGTPAPTFAVAADDILPAGLTLDATTGELSGTPTTARTSTFRVVAKNSVGEVTSDPISFTVREKPVFTAAAPPAAEVNSAYSYTFTASGFPAPSFSVATGDTLPAGLSLDATTGELSGTPAAAGSTTFRVVAENSAGEVTSGPITLVVQEAPVFTAAEPPVAAVRKAYSYSFTASGTPTPTYRVEAGDTLPVGLTLDATTGELSGTPAAAGTTTFRVTAENSAGEVTSDPITFIVQEAPTFIDATPPAAVAGAEYSYFFGASGYPEPTYSLEAGDSLPAGLTLHPATGELAGIPTTAGTSTFQLVATNAAGKVTSDLITFTVQDDPAFTAATPPAAVEGSAYSYTFAASGVPAPTFSLATGDALPAGLTLNATTGELSGTPTTAGTSTFRVVATNAAGSDTSDPITFTVQASPVFTADAAPTATVGTAYSYTFTATGTPAPTFSLMTGDALPAGFTLNAKTGELSGTPTTAGSSTFRIVAANAVGTVTSDPITFVVRPAPATSPSPTPSAVADSSAVSPAAALAVTGMAGVSVAFALAVILVAAGIVVLFTRRRRRKNNDPTP</sequence>
<dbReference type="SUPFAM" id="SSF50974">
    <property type="entry name" value="Nitrous oxide reductase, N-terminal domain"/>
    <property type="match status" value="1"/>
</dbReference>
<name>A0A4Y3QPK1_MICTE</name>
<dbReference type="InterPro" id="IPR015943">
    <property type="entry name" value="WD40/YVTN_repeat-like_dom_sf"/>
</dbReference>
<keyword evidence="1" id="KW-0472">Membrane</keyword>
<dbReference type="SUPFAM" id="SSF49313">
    <property type="entry name" value="Cadherin-like"/>
    <property type="match status" value="6"/>
</dbReference>
<dbReference type="InterPro" id="IPR013783">
    <property type="entry name" value="Ig-like_fold"/>
</dbReference>
<protein>
    <recommendedName>
        <fullName evidence="2">Dystroglycan-type cadherin-like domain-containing protein</fullName>
    </recommendedName>
</protein>
<dbReference type="InterPro" id="IPR006644">
    <property type="entry name" value="Cadg"/>
</dbReference>
<dbReference type="Pfam" id="PF05345">
    <property type="entry name" value="He_PIG"/>
    <property type="match status" value="6"/>
</dbReference>
<feature type="domain" description="Dystroglycan-type cadherin-like" evidence="2">
    <location>
        <begin position="641"/>
        <end position="729"/>
    </location>
</feature>
<evidence type="ECO:0000256" key="1">
    <source>
        <dbReference type="SAM" id="Phobius"/>
    </source>
</evidence>
<reference evidence="3 4" key="1">
    <citation type="submission" date="2019-06" db="EMBL/GenBank/DDBJ databases">
        <title>Whole genome shotgun sequence of Microbacterium testaceum NBRC 12675.</title>
        <authorList>
            <person name="Hosoyama A."/>
            <person name="Uohara A."/>
            <person name="Ohji S."/>
            <person name="Ichikawa N."/>
        </authorList>
    </citation>
    <scope>NUCLEOTIDE SEQUENCE [LARGE SCALE GENOMIC DNA]</scope>
    <source>
        <strain evidence="3 4">NBRC 12675</strain>
    </source>
</reference>
<dbReference type="SMART" id="SM00736">
    <property type="entry name" value="CADG"/>
    <property type="match status" value="5"/>
</dbReference>
<dbReference type="PANTHER" id="PTHR47197:SF3">
    <property type="entry name" value="DIHYDRO-HEME D1 DEHYDROGENASE"/>
    <property type="match status" value="1"/>
</dbReference>
<proteinExistence type="predicted"/>
<feature type="domain" description="Dystroglycan-type cadherin-like" evidence="2">
    <location>
        <begin position="288"/>
        <end position="381"/>
    </location>
</feature>
<evidence type="ECO:0000313" key="4">
    <source>
        <dbReference type="Proteomes" id="UP000319525"/>
    </source>
</evidence>
<dbReference type="AlphaFoldDB" id="A0A4Y3QPK1"/>
<dbReference type="Gene3D" id="2.130.10.10">
    <property type="entry name" value="YVTN repeat-like/Quinoprotein amine dehydrogenase"/>
    <property type="match status" value="2"/>
</dbReference>
<feature type="domain" description="Dystroglycan-type cadherin-like" evidence="2">
    <location>
        <begin position="472"/>
        <end position="555"/>
    </location>
</feature>
<keyword evidence="1" id="KW-1133">Transmembrane helix</keyword>
<comment type="caution">
    <text evidence="3">The sequence shown here is derived from an EMBL/GenBank/DDBJ whole genome shotgun (WGS) entry which is preliminary data.</text>
</comment>
<dbReference type="GO" id="GO:0005975">
    <property type="term" value="P:carbohydrate metabolic process"/>
    <property type="evidence" value="ECO:0007669"/>
    <property type="project" value="UniProtKB-ARBA"/>
</dbReference>
<dbReference type="Gene3D" id="2.60.40.10">
    <property type="entry name" value="Immunoglobulins"/>
    <property type="match status" value="6"/>
</dbReference>
<feature type="domain" description="Dystroglycan-type cadherin-like" evidence="2">
    <location>
        <begin position="382"/>
        <end position="468"/>
    </location>
</feature>
<dbReference type="InterPro" id="IPR011045">
    <property type="entry name" value="N2O_reductase_N"/>
</dbReference>
<dbReference type="PANTHER" id="PTHR47197">
    <property type="entry name" value="PROTEIN NIRF"/>
    <property type="match status" value="1"/>
</dbReference>
<evidence type="ECO:0000313" key="3">
    <source>
        <dbReference type="EMBL" id="GEB46697.1"/>
    </source>
</evidence>
<dbReference type="GO" id="GO:0016020">
    <property type="term" value="C:membrane"/>
    <property type="evidence" value="ECO:0007669"/>
    <property type="project" value="InterPro"/>
</dbReference>
<organism evidence="3 4">
    <name type="scientific">Microbacterium testaceum</name>
    <name type="common">Aureobacterium testaceum</name>
    <name type="synonym">Brevibacterium testaceum</name>
    <dbReference type="NCBI Taxonomy" id="2033"/>
    <lineage>
        <taxon>Bacteria</taxon>
        <taxon>Bacillati</taxon>
        <taxon>Actinomycetota</taxon>
        <taxon>Actinomycetes</taxon>
        <taxon>Micrococcales</taxon>
        <taxon>Microbacteriaceae</taxon>
        <taxon>Microbacterium</taxon>
    </lineage>
</organism>
<dbReference type="InterPro" id="IPR015919">
    <property type="entry name" value="Cadherin-like_sf"/>
</dbReference>